<evidence type="ECO:0000256" key="2">
    <source>
        <dbReference type="ARBA" id="ARBA00022475"/>
    </source>
</evidence>
<feature type="domain" description="Receptor ligand binding region" evidence="11">
    <location>
        <begin position="161"/>
        <end position="449"/>
    </location>
</feature>
<reference evidence="12" key="1">
    <citation type="submission" date="2020-07" db="EMBL/GenBank/DDBJ databases">
        <title>Clarias magur genome sequencing, assembly and annotation.</title>
        <authorList>
            <person name="Kushwaha B."/>
            <person name="Kumar R."/>
            <person name="Das P."/>
            <person name="Joshi C.G."/>
            <person name="Kumar D."/>
            <person name="Nagpure N.S."/>
            <person name="Pandey M."/>
            <person name="Agarwal S."/>
            <person name="Srivastava S."/>
            <person name="Singh M."/>
            <person name="Sahoo L."/>
            <person name="Jayasankar P."/>
            <person name="Meher P.K."/>
            <person name="Koringa P.G."/>
            <person name="Iquebal M.A."/>
            <person name="Das S.P."/>
            <person name="Bit A."/>
            <person name="Patnaik S."/>
            <person name="Patel N."/>
            <person name="Shah T.M."/>
            <person name="Hinsu A."/>
            <person name="Jena J.K."/>
        </authorList>
    </citation>
    <scope>NUCLEOTIDE SEQUENCE</scope>
    <source>
        <strain evidence="12">CIFAMagur01</strain>
        <tissue evidence="12">Testis</tissue>
    </source>
</reference>
<evidence type="ECO:0000256" key="1">
    <source>
        <dbReference type="ARBA" id="ARBA00004651"/>
    </source>
</evidence>
<evidence type="ECO:0000256" key="4">
    <source>
        <dbReference type="ARBA" id="ARBA00022729"/>
    </source>
</evidence>
<dbReference type="OrthoDB" id="5984008at2759"/>
<dbReference type="GO" id="GO:0005886">
    <property type="term" value="C:plasma membrane"/>
    <property type="evidence" value="ECO:0007669"/>
    <property type="project" value="UniProtKB-SubCell"/>
</dbReference>
<keyword evidence="4" id="KW-0732">Signal</keyword>
<evidence type="ECO:0000313" key="13">
    <source>
        <dbReference type="Proteomes" id="UP000727407"/>
    </source>
</evidence>
<evidence type="ECO:0000259" key="11">
    <source>
        <dbReference type="Pfam" id="PF01094"/>
    </source>
</evidence>
<dbReference type="PRINTS" id="PR00592">
    <property type="entry name" value="CASENSINGR"/>
</dbReference>
<dbReference type="PRINTS" id="PR00248">
    <property type="entry name" value="GPCRMGR"/>
</dbReference>
<dbReference type="EMBL" id="QNUK01000521">
    <property type="protein sequence ID" value="KAF5892182.1"/>
    <property type="molecule type" value="Genomic_DNA"/>
</dbReference>
<evidence type="ECO:0000256" key="6">
    <source>
        <dbReference type="ARBA" id="ARBA00023040"/>
    </source>
</evidence>
<dbReference type="FunFam" id="3.40.50.2300:FF:000016">
    <property type="entry name" value="Taste 1 receptor member 2"/>
    <property type="match status" value="2"/>
</dbReference>
<evidence type="ECO:0000256" key="10">
    <source>
        <dbReference type="ARBA" id="ARBA00023224"/>
    </source>
</evidence>
<keyword evidence="7" id="KW-0472">Membrane</keyword>
<dbReference type="SUPFAM" id="SSF53822">
    <property type="entry name" value="Periplasmic binding protein-like I"/>
    <property type="match status" value="3"/>
</dbReference>
<gene>
    <name evidence="12" type="ORF">DAT39_018109</name>
</gene>
<accession>A0A8J4U4A2</accession>
<evidence type="ECO:0000256" key="8">
    <source>
        <dbReference type="ARBA" id="ARBA00023170"/>
    </source>
</evidence>
<dbReference type="Proteomes" id="UP000727407">
    <property type="component" value="Unassembled WGS sequence"/>
</dbReference>
<keyword evidence="5" id="KW-1133">Transmembrane helix</keyword>
<feature type="domain" description="Receptor ligand binding region" evidence="11">
    <location>
        <begin position="2"/>
        <end position="139"/>
    </location>
</feature>
<feature type="domain" description="Receptor ligand binding region" evidence="11">
    <location>
        <begin position="489"/>
        <end position="739"/>
    </location>
</feature>
<evidence type="ECO:0000256" key="9">
    <source>
        <dbReference type="ARBA" id="ARBA00023180"/>
    </source>
</evidence>
<keyword evidence="9" id="KW-0325">Glycoprotein</keyword>
<name>A0A8J4U4A2_CLAMG</name>
<comment type="caution">
    <text evidence="12">The sequence shown here is derived from an EMBL/GenBank/DDBJ whole genome shotgun (WGS) entry which is preliminary data.</text>
</comment>
<feature type="non-terminal residue" evidence="12">
    <location>
        <position position="740"/>
    </location>
</feature>
<dbReference type="InterPro" id="IPR028082">
    <property type="entry name" value="Peripla_BP_I"/>
</dbReference>
<evidence type="ECO:0000256" key="7">
    <source>
        <dbReference type="ARBA" id="ARBA00023136"/>
    </source>
</evidence>
<dbReference type="InterPro" id="IPR000068">
    <property type="entry name" value="GPCR_3_Ca_sens_rcpt-rel"/>
</dbReference>
<organism evidence="12 13">
    <name type="scientific">Clarias magur</name>
    <name type="common">Asian catfish</name>
    <name type="synonym">Macropteronotus magur</name>
    <dbReference type="NCBI Taxonomy" id="1594786"/>
    <lineage>
        <taxon>Eukaryota</taxon>
        <taxon>Metazoa</taxon>
        <taxon>Chordata</taxon>
        <taxon>Craniata</taxon>
        <taxon>Vertebrata</taxon>
        <taxon>Euteleostomi</taxon>
        <taxon>Actinopterygii</taxon>
        <taxon>Neopterygii</taxon>
        <taxon>Teleostei</taxon>
        <taxon>Ostariophysi</taxon>
        <taxon>Siluriformes</taxon>
        <taxon>Clariidae</taxon>
        <taxon>Clarias</taxon>
    </lineage>
</organism>
<feature type="non-terminal residue" evidence="12">
    <location>
        <position position="1"/>
    </location>
</feature>
<dbReference type="AlphaFoldDB" id="A0A8J4U4A2"/>
<comment type="subcellular location">
    <subcellularLocation>
        <location evidence="1">Cell membrane</location>
        <topology evidence="1">Multi-pass membrane protein</topology>
    </subcellularLocation>
</comment>
<keyword evidence="2" id="KW-1003">Cell membrane</keyword>
<keyword evidence="3" id="KW-0812">Transmembrane</keyword>
<dbReference type="InterPro" id="IPR000337">
    <property type="entry name" value="GPCR_3"/>
</dbReference>
<dbReference type="PANTHER" id="PTHR24061:SF528">
    <property type="entry name" value="C-FAMILY ODORANT RECEPTOR OLFCD2-RELATED"/>
    <property type="match status" value="1"/>
</dbReference>
<sequence>AAMALMNGKDRTAVDSCSEKALVQAIIGESESTPTIALTRTTGPFKIPVISHAATCECLSSRKEYPSFFRTIASDYYQSRALAFLVKHFGWSWVGAVNSDNDYGNNGIAIFLNAAKEEGICVEYSEKFDRFNLRGLRLAQTMTFTIDEINSNNRLLPNISISYAATCECLSNRKEYPSFFRTIASDYYQSRALAFLVKNFGWSWVGAVNSDNDYGNNGMAIFLNAAKEEGICVEYSEKFDRADTATVVKVVDIIKKGTAKVIILFLAHFDMNVLVDHLIVQNVTGYQMIGVEAWITAVNLAVPESYNILAGSIGFDVGKFNIARFADYVVNEFWQRAVPCLNSAENISQTANNCSKYEDMIPYKNYNEDISELRYAINIYNGVYAVAHSLQSLLKCTENQNCRKDQAIQPWQVVESLKKVHFTTTLGEQIWFDSTGATAAKYDVVNWQRGANGEVQFKVLGYYDASLPTGKQFVLNVEDIMWAGEKREISYAATCECLSNRKEYPSFFRTIASDFYQSRALAYLVKHFGWSWVGAVYSDNDYGNNGMAIFLNAAKEEGICVEYSEKFFRSDTANIIRVTNIIKEGTAKVIILFLSLFDMNILIEQLILKNVTGYQMIGVEAWITAVNLATPANYKVLAGSIGFDVGKLNIDRFADYVVHEFWKTDFPCLGTKGNISQSENDCSNYEDIIQFKNYSEDISELRYAKNIYNAVYAVAHSLHSLLGCTENQSCKKNKAIQSWQ</sequence>
<evidence type="ECO:0000256" key="3">
    <source>
        <dbReference type="ARBA" id="ARBA00022692"/>
    </source>
</evidence>
<keyword evidence="13" id="KW-1185">Reference proteome</keyword>
<keyword evidence="10" id="KW-0807">Transducer</keyword>
<proteinExistence type="predicted"/>
<dbReference type="Gene3D" id="3.40.50.2300">
    <property type="match status" value="5"/>
</dbReference>
<keyword evidence="6" id="KW-0297">G-protein coupled receptor</keyword>
<dbReference type="InterPro" id="IPR001828">
    <property type="entry name" value="ANF_lig-bd_rcpt"/>
</dbReference>
<keyword evidence="8 12" id="KW-0675">Receptor</keyword>
<dbReference type="Pfam" id="PF01094">
    <property type="entry name" value="ANF_receptor"/>
    <property type="match status" value="3"/>
</dbReference>
<evidence type="ECO:0000256" key="5">
    <source>
        <dbReference type="ARBA" id="ARBA00022989"/>
    </source>
</evidence>
<evidence type="ECO:0000313" key="12">
    <source>
        <dbReference type="EMBL" id="KAF5892182.1"/>
    </source>
</evidence>
<dbReference type="GO" id="GO:0004930">
    <property type="term" value="F:G protein-coupled receptor activity"/>
    <property type="evidence" value="ECO:0007669"/>
    <property type="project" value="UniProtKB-KW"/>
</dbReference>
<protein>
    <submittedName>
        <fullName evidence="12">Extracellular calcium-sensing receptor-like</fullName>
    </submittedName>
</protein>
<dbReference type="PANTHER" id="PTHR24061">
    <property type="entry name" value="CALCIUM-SENSING RECEPTOR-RELATED"/>
    <property type="match status" value="1"/>
</dbReference>